<dbReference type="AlphaFoldDB" id="A0A0F9QL04"/>
<protein>
    <submittedName>
        <fullName evidence="1">Uncharacterized protein</fullName>
    </submittedName>
</protein>
<gene>
    <name evidence="1" type="ORF">LCGC14_1081160</name>
</gene>
<proteinExistence type="predicted"/>
<sequence length="70" mass="8032">MTTDFIGNQLSKGDAVKCISLFFGFSNQPIFCGDGIFESYHQDKLYPFSVNNFDGTHKGWYKNVKKREVD</sequence>
<organism evidence="1">
    <name type="scientific">marine sediment metagenome</name>
    <dbReference type="NCBI Taxonomy" id="412755"/>
    <lineage>
        <taxon>unclassified sequences</taxon>
        <taxon>metagenomes</taxon>
        <taxon>ecological metagenomes</taxon>
    </lineage>
</organism>
<accession>A0A0F9QL04</accession>
<comment type="caution">
    <text evidence="1">The sequence shown here is derived from an EMBL/GenBank/DDBJ whole genome shotgun (WGS) entry which is preliminary data.</text>
</comment>
<reference evidence="1" key="1">
    <citation type="journal article" date="2015" name="Nature">
        <title>Complex archaea that bridge the gap between prokaryotes and eukaryotes.</title>
        <authorList>
            <person name="Spang A."/>
            <person name="Saw J.H."/>
            <person name="Jorgensen S.L."/>
            <person name="Zaremba-Niedzwiedzka K."/>
            <person name="Martijn J."/>
            <person name="Lind A.E."/>
            <person name="van Eijk R."/>
            <person name="Schleper C."/>
            <person name="Guy L."/>
            <person name="Ettema T.J."/>
        </authorList>
    </citation>
    <scope>NUCLEOTIDE SEQUENCE</scope>
</reference>
<evidence type="ECO:0000313" key="1">
    <source>
        <dbReference type="EMBL" id="KKN06038.1"/>
    </source>
</evidence>
<dbReference type="EMBL" id="LAZR01004734">
    <property type="protein sequence ID" value="KKN06038.1"/>
    <property type="molecule type" value="Genomic_DNA"/>
</dbReference>
<name>A0A0F9QL04_9ZZZZ</name>